<protein>
    <submittedName>
        <fullName evidence="3">LCYD2-like protein</fullName>
    </submittedName>
</protein>
<accession>A0ABY7GBV2</accession>
<keyword evidence="4" id="KW-1185">Reference proteome</keyword>
<evidence type="ECO:0000259" key="2">
    <source>
        <dbReference type="Pfam" id="PF00266"/>
    </source>
</evidence>
<dbReference type="Pfam" id="PF00266">
    <property type="entry name" value="Aminotran_5"/>
    <property type="match status" value="1"/>
</dbReference>
<feature type="domain" description="Aminotransferase class V" evidence="2">
    <location>
        <begin position="2"/>
        <end position="48"/>
    </location>
</feature>
<evidence type="ECO:0000256" key="1">
    <source>
        <dbReference type="ARBA" id="ARBA00022898"/>
    </source>
</evidence>
<dbReference type="InterPro" id="IPR015421">
    <property type="entry name" value="PyrdxlP-dep_Trfase_major"/>
</dbReference>
<dbReference type="InterPro" id="IPR000192">
    <property type="entry name" value="Aminotrans_V_dom"/>
</dbReference>
<keyword evidence="1" id="KW-0663">Pyridoxal phosphate</keyword>
<name>A0ABY7GBV2_MYAAR</name>
<proteinExistence type="predicted"/>
<dbReference type="InterPro" id="IPR015424">
    <property type="entry name" value="PyrdxlP-dep_Trfase"/>
</dbReference>
<gene>
    <name evidence="3" type="ORF">MAR_033606</name>
</gene>
<sequence>MPVKKIVEVCHKHGKVVFVDAAHIPGQIEVDIVDLDADFYAGNLHKWVFCPRSSAFIWRNPNRPHAWFKPLVTSAFEHSGIHEAFAYEGTKDDIPYLCAVDGINFLRRLGGVV</sequence>
<dbReference type="PANTHER" id="PTHR43092">
    <property type="entry name" value="L-CYSTEINE DESULFHYDRASE"/>
    <property type="match status" value="1"/>
</dbReference>
<evidence type="ECO:0000313" key="3">
    <source>
        <dbReference type="EMBL" id="WAR31064.1"/>
    </source>
</evidence>
<dbReference type="Gene3D" id="3.40.640.10">
    <property type="entry name" value="Type I PLP-dependent aspartate aminotransferase-like (Major domain)"/>
    <property type="match status" value="1"/>
</dbReference>
<reference evidence="3" key="1">
    <citation type="submission" date="2022-11" db="EMBL/GenBank/DDBJ databases">
        <title>Centuries of genome instability and evolution in soft-shell clam transmissible cancer (bioRxiv).</title>
        <authorList>
            <person name="Hart S.F.M."/>
            <person name="Yonemitsu M.A."/>
            <person name="Giersch R.M."/>
            <person name="Beal B.F."/>
            <person name="Arriagada G."/>
            <person name="Davis B.W."/>
            <person name="Ostrander E.A."/>
            <person name="Goff S.P."/>
            <person name="Metzger M.J."/>
        </authorList>
    </citation>
    <scope>NUCLEOTIDE SEQUENCE</scope>
    <source>
        <strain evidence="3">MELC-2E11</strain>
        <tissue evidence="3">Siphon/mantle</tissue>
    </source>
</reference>
<dbReference type="Proteomes" id="UP001164746">
    <property type="component" value="Chromosome 17"/>
</dbReference>
<evidence type="ECO:0000313" key="4">
    <source>
        <dbReference type="Proteomes" id="UP001164746"/>
    </source>
</evidence>
<dbReference type="PANTHER" id="PTHR43092:SF4">
    <property type="entry name" value="AMINOTRANSFERASE CLASS V DOMAIN-CONTAINING PROTEIN"/>
    <property type="match status" value="1"/>
</dbReference>
<organism evidence="3 4">
    <name type="scientific">Mya arenaria</name>
    <name type="common">Soft-shell clam</name>
    <dbReference type="NCBI Taxonomy" id="6604"/>
    <lineage>
        <taxon>Eukaryota</taxon>
        <taxon>Metazoa</taxon>
        <taxon>Spiralia</taxon>
        <taxon>Lophotrochozoa</taxon>
        <taxon>Mollusca</taxon>
        <taxon>Bivalvia</taxon>
        <taxon>Autobranchia</taxon>
        <taxon>Heteroconchia</taxon>
        <taxon>Euheterodonta</taxon>
        <taxon>Imparidentia</taxon>
        <taxon>Neoheterodontei</taxon>
        <taxon>Myida</taxon>
        <taxon>Myoidea</taxon>
        <taxon>Myidae</taxon>
        <taxon>Mya</taxon>
    </lineage>
</organism>
<dbReference type="SUPFAM" id="SSF53383">
    <property type="entry name" value="PLP-dependent transferases"/>
    <property type="match status" value="1"/>
</dbReference>
<dbReference type="EMBL" id="CP111028">
    <property type="protein sequence ID" value="WAR31064.1"/>
    <property type="molecule type" value="Genomic_DNA"/>
</dbReference>